<keyword evidence="4 17" id="KW-0812">Transmembrane</keyword>
<dbReference type="PANTHER" id="PTHR32546:SF16">
    <property type="entry name" value="G-PROTEIN COUPLED RECEPTOR CG31760-RELATED"/>
    <property type="match status" value="1"/>
</dbReference>
<evidence type="ECO:0000256" key="5">
    <source>
        <dbReference type="ARBA" id="ARBA00022729"/>
    </source>
</evidence>
<keyword evidence="12" id="KW-0325">Glycoprotein</keyword>
<keyword evidence="13" id="KW-0807">Transducer</keyword>
<keyword evidence="7" id="KW-0770">Synapse</keyword>
<keyword evidence="21" id="KW-1185">Reference proteome</keyword>
<gene>
    <name evidence="20" type="primary">CG31760</name>
    <name evidence="20" type="ORF">NPIL_305871</name>
</gene>
<dbReference type="PANTHER" id="PTHR32546">
    <property type="entry name" value="G-PROTEIN COUPLED RECEPTOR 158-RELATED"/>
    <property type="match status" value="1"/>
</dbReference>
<evidence type="ECO:0000256" key="18">
    <source>
        <dbReference type="SAM" id="SignalP"/>
    </source>
</evidence>
<organism evidence="20 21">
    <name type="scientific">Nephila pilipes</name>
    <name type="common">Giant wood spider</name>
    <name type="synonym">Nephila maculata</name>
    <dbReference type="NCBI Taxonomy" id="299642"/>
    <lineage>
        <taxon>Eukaryota</taxon>
        <taxon>Metazoa</taxon>
        <taxon>Ecdysozoa</taxon>
        <taxon>Arthropoda</taxon>
        <taxon>Chelicerata</taxon>
        <taxon>Arachnida</taxon>
        <taxon>Araneae</taxon>
        <taxon>Araneomorphae</taxon>
        <taxon>Entelegynae</taxon>
        <taxon>Araneoidea</taxon>
        <taxon>Nephilidae</taxon>
        <taxon>Nephila</taxon>
    </lineage>
</organism>
<evidence type="ECO:0000256" key="4">
    <source>
        <dbReference type="ARBA" id="ARBA00022692"/>
    </source>
</evidence>
<feature type="transmembrane region" description="Helical" evidence="17">
    <location>
        <begin position="396"/>
        <end position="416"/>
    </location>
</feature>
<keyword evidence="15" id="KW-0966">Cell projection</keyword>
<evidence type="ECO:0000256" key="8">
    <source>
        <dbReference type="ARBA" id="ARBA00023040"/>
    </source>
</evidence>
<evidence type="ECO:0000256" key="17">
    <source>
        <dbReference type="SAM" id="Phobius"/>
    </source>
</evidence>
<feature type="transmembrane region" description="Helical" evidence="17">
    <location>
        <begin position="557"/>
        <end position="580"/>
    </location>
</feature>
<evidence type="ECO:0000256" key="11">
    <source>
        <dbReference type="ARBA" id="ARBA00023170"/>
    </source>
</evidence>
<evidence type="ECO:0000256" key="6">
    <source>
        <dbReference type="ARBA" id="ARBA00022989"/>
    </source>
</evidence>
<evidence type="ECO:0000256" key="13">
    <source>
        <dbReference type="ARBA" id="ARBA00023224"/>
    </source>
</evidence>
<keyword evidence="5 18" id="KW-0732">Signal</keyword>
<evidence type="ECO:0000256" key="16">
    <source>
        <dbReference type="ARBA" id="ARBA00034104"/>
    </source>
</evidence>
<name>A0A8X6PBS0_NEPPI</name>
<dbReference type="CDD" id="cd15293">
    <property type="entry name" value="7tmC_GPR158-like"/>
    <property type="match status" value="1"/>
</dbReference>
<evidence type="ECO:0000256" key="9">
    <source>
        <dbReference type="ARBA" id="ARBA00023136"/>
    </source>
</evidence>
<feature type="transmembrane region" description="Helical" evidence="17">
    <location>
        <begin position="436"/>
        <end position="454"/>
    </location>
</feature>
<dbReference type="GO" id="GO:0004930">
    <property type="term" value="F:G protein-coupled receptor activity"/>
    <property type="evidence" value="ECO:0007669"/>
    <property type="project" value="UniProtKB-KW"/>
</dbReference>
<dbReference type="Gene3D" id="3.30.450.20">
    <property type="entry name" value="PAS domain"/>
    <property type="match status" value="1"/>
</dbReference>
<sequence length="791" mass="90290">MVTLCDVTKSTYLMCLAMWSATFALAVEGCLHCKQKPPKVYVLSPSSRTDYIVASEDFEDSSLDRLLESIELASSYSGAECVNNPHQEVIVRLPVHLFDSLVQKIDLVSRVLEGYSTHHDEKMLQTVIEETVQCEEYTPSGRLLWVGNGTLRQPDFYVTVKNNVEKKTTLLTKLHNFVLGEHADWRIPGMDHPEIANSSTRAGWTNPYYQCENKRWLLSYTKMMVGDMQEKGHLSDRLVGVLSVDVDVSGVDINQCDQLLVGENISMWQMSTFLGTHKCHNQTSKCVFTPGFGWTRGSYKCLCRDGFYSATGKPIFNGSLVESAYKDKITLNSPTYDMLYICKRCQPGCDVCEDDSPCLANYNWAFRISLLTISVICIFLTLLLSFYVYRYRKLKVINVASPIFLCITLLGCVIMYCEMAAIFPVLSMYSCIATKWTRHMGFCLTYSALLLKTWRVSLTYRVKSAHKLKLTDKQLLQWLFPILLVMAIYLGTWTISSPPAAVYIEDWDKLKFKQCDYNWWDHSLAIGEFLFLLWGIRVCYNVRNAESVFNEAKHISWAVHSITIVNIIMVMIHLVILPTAGPDIKYLFGFIRTQLSTTVTVILIFGPKFYRVIKGQGDVWDNRARARGVTASFSLNGVGPVYEEPQDLYQENEELKEEVQKLASQIEFMKIVHMEVNNRHLKPKHGGFFSQPTSNQSPVIKNIYMKFESTDSPGSRISPAAELVSEKNWLGAAQIHSMLLPNKWVKKSSNSLSCRFVESEKHFLELKAQWLVRGRNVVGDIRPWNHHFPCD</sequence>
<proteinExistence type="inferred from homology"/>
<dbReference type="InterPro" id="IPR043458">
    <property type="entry name" value="GPR158/179"/>
</dbReference>
<keyword evidence="14" id="KW-0628">Postsynaptic cell membrane</keyword>
<dbReference type="GO" id="GO:0043005">
    <property type="term" value="C:neuron projection"/>
    <property type="evidence" value="ECO:0007669"/>
    <property type="project" value="UniProtKB-SubCell"/>
</dbReference>
<protein>
    <submittedName>
        <fullName evidence="20">Probable G-protein coupled receptor CG31760</fullName>
    </submittedName>
</protein>
<dbReference type="OrthoDB" id="2129233at2759"/>
<evidence type="ECO:0000256" key="7">
    <source>
        <dbReference type="ARBA" id="ARBA00023018"/>
    </source>
</evidence>
<dbReference type="Pfam" id="PF22572">
    <property type="entry name" value="GPR158_179_EC"/>
    <property type="match status" value="1"/>
</dbReference>
<dbReference type="InterPro" id="IPR054714">
    <property type="entry name" value="GPR158_179_extracellular"/>
</dbReference>
<keyword evidence="11 20" id="KW-0675">Receptor</keyword>
<feature type="signal peptide" evidence="18">
    <location>
        <begin position="1"/>
        <end position="26"/>
    </location>
</feature>
<comment type="subcellular location">
    <subcellularLocation>
        <location evidence="1">Cell projection</location>
        <location evidence="1">Neuron projection</location>
    </subcellularLocation>
    <subcellularLocation>
        <location evidence="16">Postsynaptic cell membrane</location>
        <topology evidence="16">Multi-pass membrane protein</topology>
    </subcellularLocation>
</comment>
<evidence type="ECO:0000256" key="12">
    <source>
        <dbReference type="ARBA" id="ARBA00023180"/>
    </source>
</evidence>
<keyword evidence="9 17" id="KW-0472">Membrane</keyword>
<keyword evidence="10" id="KW-1015">Disulfide bond</keyword>
<comment type="caution">
    <text evidence="20">The sequence shown here is derived from an EMBL/GenBank/DDBJ whole genome shotgun (WGS) entry which is preliminary data.</text>
</comment>
<feature type="chain" id="PRO_5036496058" evidence="18">
    <location>
        <begin position="27"/>
        <end position="791"/>
    </location>
</feature>
<evidence type="ECO:0000256" key="10">
    <source>
        <dbReference type="ARBA" id="ARBA00023157"/>
    </source>
</evidence>
<keyword evidence="6 17" id="KW-1133">Transmembrane helix</keyword>
<evidence type="ECO:0000313" key="21">
    <source>
        <dbReference type="Proteomes" id="UP000887013"/>
    </source>
</evidence>
<keyword evidence="3" id="KW-1003">Cell membrane</keyword>
<comment type="similarity">
    <text evidence="2">Belongs to the G-protein coupled receptor 3 family.</text>
</comment>
<dbReference type="EMBL" id="BMAW01018561">
    <property type="protein sequence ID" value="GFT58985.1"/>
    <property type="molecule type" value="Genomic_DNA"/>
</dbReference>
<keyword evidence="8" id="KW-0297">G-protein coupled receptor</keyword>
<evidence type="ECO:0000256" key="1">
    <source>
        <dbReference type="ARBA" id="ARBA00004487"/>
    </source>
</evidence>
<dbReference type="AlphaFoldDB" id="A0A8X6PBS0"/>
<evidence type="ECO:0000256" key="2">
    <source>
        <dbReference type="ARBA" id="ARBA00007242"/>
    </source>
</evidence>
<dbReference type="GO" id="GO:0045211">
    <property type="term" value="C:postsynaptic membrane"/>
    <property type="evidence" value="ECO:0007669"/>
    <property type="project" value="UniProtKB-SubCell"/>
</dbReference>
<dbReference type="InterPro" id="IPR017978">
    <property type="entry name" value="GPCR_3_C"/>
</dbReference>
<feature type="transmembrane region" description="Helical" evidence="17">
    <location>
        <begin position="517"/>
        <end position="536"/>
    </location>
</feature>
<dbReference type="Pfam" id="PF00003">
    <property type="entry name" value="7tm_3"/>
    <property type="match status" value="1"/>
</dbReference>
<feature type="transmembrane region" description="Helical" evidence="17">
    <location>
        <begin position="364"/>
        <end position="389"/>
    </location>
</feature>
<accession>A0A8X6PBS0</accession>
<evidence type="ECO:0000256" key="14">
    <source>
        <dbReference type="ARBA" id="ARBA00023257"/>
    </source>
</evidence>
<evidence type="ECO:0000259" key="19">
    <source>
        <dbReference type="PROSITE" id="PS50259"/>
    </source>
</evidence>
<feature type="transmembrane region" description="Helical" evidence="17">
    <location>
        <begin position="475"/>
        <end position="497"/>
    </location>
</feature>
<reference evidence="20" key="1">
    <citation type="submission" date="2020-08" db="EMBL/GenBank/DDBJ databases">
        <title>Multicomponent nature underlies the extraordinary mechanical properties of spider dragline silk.</title>
        <authorList>
            <person name="Kono N."/>
            <person name="Nakamura H."/>
            <person name="Mori M."/>
            <person name="Yoshida Y."/>
            <person name="Ohtoshi R."/>
            <person name="Malay A.D."/>
            <person name="Moran D.A.P."/>
            <person name="Tomita M."/>
            <person name="Numata K."/>
            <person name="Arakawa K."/>
        </authorList>
    </citation>
    <scope>NUCLEOTIDE SEQUENCE</scope>
</reference>
<dbReference type="PROSITE" id="PS50259">
    <property type="entry name" value="G_PROTEIN_RECEP_F3_4"/>
    <property type="match status" value="1"/>
</dbReference>
<feature type="domain" description="G-protein coupled receptors family 3 profile" evidence="19">
    <location>
        <begin position="366"/>
        <end position="613"/>
    </location>
</feature>
<evidence type="ECO:0000256" key="15">
    <source>
        <dbReference type="ARBA" id="ARBA00023273"/>
    </source>
</evidence>
<evidence type="ECO:0000256" key="3">
    <source>
        <dbReference type="ARBA" id="ARBA00022475"/>
    </source>
</evidence>
<dbReference type="Proteomes" id="UP000887013">
    <property type="component" value="Unassembled WGS sequence"/>
</dbReference>
<feature type="transmembrane region" description="Helical" evidence="17">
    <location>
        <begin position="586"/>
        <end position="606"/>
    </location>
</feature>
<evidence type="ECO:0000313" key="20">
    <source>
        <dbReference type="EMBL" id="GFT58985.1"/>
    </source>
</evidence>